<feature type="transmembrane region" description="Helical" evidence="2">
    <location>
        <begin position="51"/>
        <end position="73"/>
    </location>
</feature>
<feature type="transmembrane region" description="Helical" evidence="2">
    <location>
        <begin position="156"/>
        <end position="180"/>
    </location>
</feature>
<reference evidence="3 4" key="1">
    <citation type="submission" date="2024-03" db="EMBL/GenBank/DDBJ databases">
        <title>Bacilli Hybrid Assemblies.</title>
        <authorList>
            <person name="Kovac J."/>
        </authorList>
    </citation>
    <scope>NUCLEOTIDE SEQUENCE [LARGE SCALE GENOMIC DNA]</scope>
    <source>
        <strain evidence="3 4">FSL R7-0666</strain>
    </source>
</reference>
<dbReference type="Proteomes" id="UP001418796">
    <property type="component" value="Unassembled WGS sequence"/>
</dbReference>
<evidence type="ECO:0008006" key="5">
    <source>
        <dbReference type="Google" id="ProtNLM"/>
    </source>
</evidence>
<feature type="coiled-coil region" evidence="1">
    <location>
        <begin position="2"/>
        <end position="29"/>
    </location>
</feature>
<gene>
    <name evidence="3" type="ORF">MKY91_03785</name>
</gene>
<organism evidence="3 4">
    <name type="scientific">Alkalicoccobacillus gibsonii</name>
    <dbReference type="NCBI Taxonomy" id="79881"/>
    <lineage>
        <taxon>Bacteria</taxon>
        <taxon>Bacillati</taxon>
        <taxon>Bacillota</taxon>
        <taxon>Bacilli</taxon>
        <taxon>Bacillales</taxon>
        <taxon>Bacillaceae</taxon>
        <taxon>Alkalicoccobacillus</taxon>
    </lineage>
</organism>
<evidence type="ECO:0000313" key="4">
    <source>
        <dbReference type="Proteomes" id="UP001418796"/>
    </source>
</evidence>
<protein>
    <recommendedName>
        <fullName evidence="5">DUF2254 domain-containing protein</fullName>
    </recommendedName>
</protein>
<dbReference type="EMBL" id="JBCITK010000001">
    <property type="protein sequence ID" value="MEN0642282.1"/>
    <property type="molecule type" value="Genomic_DNA"/>
</dbReference>
<feature type="transmembrane region" description="Helical" evidence="2">
    <location>
        <begin position="124"/>
        <end position="150"/>
    </location>
</feature>
<evidence type="ECO:0000256" key="2">
    <source>
        <dbReference type="SAM" id="Phobius"/>
    </source>
</evidence>
<proteinExistence type="predicted"/>
<keyword evidence="2" id="KW-0472">Membrane</keyword>
<keyword evidence="2" id="KW-0812">Transmembrane</keyword>
<sequence length="633" mass="75166">MKKKHYQSLNELKRRVREFKRKNHKKYRDFKTRTEYTTSYRLHKFLLYPELILLACLVIIVIEQMNLYNFPYLSNLSGYFNENEGLISLNTQLLFSQVSVTFIILSLLTLTTNLKKEQVFGTSVYRIIFTGSVISNITILSFIIFLLLFVNIYTLMFIPSMISILPVFIMTLILLSLFILKIICFTNNKFISINKVAGLYYGENKKTIIKFNKNRMRFRYKSDFLYDLKEDTIVKILKNDIEYKKNFHVFKVISYLSLSKYKYAIQENHTEDFFYKDTLSIWDDCIVELIANQLYSEAIYQYNNLVSLLIDNEVYLTKLRINNHLKEIFIGLSSSKSNLIFEQNKLGLMRAIILTMKYGFYKANNDFSYTRLGKDAQIYYPNLYGNLLNDYYDIIDKKIEVNRLEKSKQLIDFFETLRTESRGISRRSVFDLKRNDEYNYDKYRLYNYSNEFEGDLSLLGFPLSQLIIQLIQEDKKSRLEYFYNYFNDNSIYFACLIVATKLVGLMDSRNSGYSKEDKVIDKHLKYVLSKLKMWDGYSIKFNCNIINKSVTEYLSIYDTINLGLDDLKHLDIVKQALLMSKHQIEISKISESQPLLRDIYGIVCFTEENLLTEMKEEVEMEYINEFGILNFMR</sequence>
<evidence type="ECO:0000256" key="1">
    <source>
        <dbReference type="SAM" id="Coils"/>
    </source>
</evidence>
<name>A0ABU9VEG3_9BACI</name>
<accession>A0ABU9VEG3</accession>
<keyword evidence="4" id="KW-1185">Reference proteome</keyword>
<comment type="caution">
    <text evidence="3">The sequence shown here is derived from an EMBL/GenBank/DDBJ whole genome shotgun (WGS) entry which is preliminary data.</text>
</comment>
<evidence type="ECO:0000313" key="3">
    <source>
        <dbReference type="EMBL" id="MEN0642282.1"/>
    </source>
</evidence>
<keyword evidence="1" id="KW-0175">Coiled coil</keyword>
<feature type="transmembrane region" description="Helical" evidence="2">
    <location>
        <begin position="93"/>
        <end position="112"/>
    </location>
</feature>
<dbReference type="RefSeq" id="WP_343129415.1">
    <property type="nucleotide sequence ID" value="NZ_JBCITK010000001.1"/>
</dbReference>
<keyword evidence="2" id="KW-1133">Transmembrane helix</keyword>